<keyword evidence="1" id="KW-0812">Transmembrane</keyword>
<gene>
    <name evidence="2" type="ORF">CBOVIS_LOCUS7283</name>
</gene>
<name>A0A8S1EUH2_9PELO</name>
<protein>
    <submittedName>
        <fullName evidence="2">Uncharacterized protein</fullName>
    </submittedName>
</protein>
<dbReference type="Proteomes" id="UP000494206">
    <property type="component" value="Unassembled WGS sequence"/>
</dbReference>
<dbReference type="EMBL" id="CADEPM010000004">
    <property type="protein sequence ID" value="CAB3405032.1"/>
    <property type="molecule type" value="Genomic_DNA"/>
</dbReference>
<keyword evidence="1" id="KW-0472">Membrane</keyword>
<accession>A0A8S1EUH2</accession>
<feature type="transmembrane region" description="Helical" evidence="1">
    <location>
        <begin position="62"/>
        <end position="81"/>
    </location>
</feature>
<feature type="transmembrane region" description="Helical" evidence="1">
    <location>
        <begin position="136"/>
        <end position="157"/>
    </location>
</feature>
<keyword evidence="3" id="KW-1185">Reference proteome</keyword>
<evidence type="ECO:0000313" key="2">
    <source>
        <dbReference type="EMBL" id="CAB3405032.1"/>
    </source>
</evidence>
<keyword evidence="1" id="KW-1133">Transmembrane helix</keyword>
<comment type="caution">
    <text evidence="2">The sequence shown here is derived from an EMBL/GenBank/DDBJ whole genome shotgun (WGS) entry which is preliminary data.</text>
</comment>
<proteinExistence type="predicted"/>
<organism evidence="2 3">
    <name type="scientific">Caenorhabditis bovis</name>
    <dbReference type="NCBI Taxonomy" id="2654633"/>
    <lineage>
        <taxon>Eukaryota</taxon>
        <taxon>Metazoa</taxon>
        <taxon>Ecdysozoa</taxon>
        <taxon>Nematoda</taxon>
        <taxon>Chromadorea</taxon>
        <taxon>Rhabditida</taxon>
        <taxon>Rhabditina</taxon>
        <taxon>Rhabditomorpha</taxon>
        <taxon>Rhabditoidea</taxon>
        <taxon>Rhabditidae</taxon>
        <taxon>Peloderinae</taxon>
        <taxon>Caenorhabditis</taxon>
    </lineage>
</organism>
<sequence length="321" mass="35999">MPLVQCISTQQIRSDPQMGLRNPICATPRLDHLSLALSVVNQKKIRPVMSAWRHNRVHFPRAGHALHMFMLPVLMCLFMQYGSEDLKMMKQISTLFNEAQFPKRLNNETGLLLKQVELANEHLIHTYGTAVYENGLNAFMVFSTFASLIISIFYYRATPGIVAIVTASRSANSRIARFQIRCCQWSAFVFIILGVMRHSLEIESFSIIERGMMPASKIVSAAAFESSLNCTIDANGTDESLCGSIIEKLVGQRDAIVFYAILIVAACLPFTISTDHYKSTIMLTTDASEYAAEKRLDDDDDDDDEQNVECVVIEVKSTESH</sequence>
<reference evidence="2 3" key="1">
    <citation type="submission" date="2020-04" db="EMBL/GenBank/DDBJ databases">
        <authorList>
            <person name="Laetsch R D."/>
            <person name="Stevens L."/>
            <person name="Kumar S."/>
            <person name="Blaxter L. M."/>
        </authorList>
    </citation>
    <scope>NUCLEOTIDE SEQUENCE [LARGE SCALE GENOMIC DNA]</scope>
</reference>
<evidence type="ECO:0000256" key="1">
    <source>
        <dbReference type="SAM" id="Phobius"/>
    </source>
</evidence>
<dbReference type="AlphaFoldDB" id="A0A8S1EUH2"/>
<feature type="transmembrane region" description="Helical" evidence="1">
    <location>
        <begin position="256"/>
        <end position="272"/>
    </location>
</feature>
<evidence type="ECO:0000313" key="3">
    <source>
        <dbReference type="Proteomes" id="UP000494206"/>
    </source>
</evidence>